<dbReference type="Proteomes" id="UP000218139">
    <property type="component" value="Unassembled WGS sequence"/>
</dbReference>
<evidence type="ECO:0000313" key="1">
    <source>
        <dbReference type="EMBL" id="PAY49224.1"/>
    </source>
</evidence>
<gene>
    <name evidence="1" type="ORF">A8C52_04590</name>
</gene>
<dbReference type="AlphaFoldDB" id="A0A9X6S6K1"/>
<dbReference type="EMBL" id="LXZO01000044">
    <property type="protein sequence ID" value="PAY49224.1"/>
    <property type="molecule type" value="Genomic_DNA"/>
</dbReference>
<organism evidence="1 2">
    <name type="scientific">Ligilactobacillus salivarius</name>
    <dbReference type="NCBI Taxonomy" id="1624"/>
    <lineage>
        <taxon>Bacteria</taxon>
        <taxon>Bacillati</taxon>
        <taxon>Bacillota</taxon>
        <taxon>Bacilli</taxon>
        <taxon>Lactobacillales</taxon>
        <taxon>Lactobacillaceae</taxon>
        <taxon>Ligilactobacillus</taxon>
    </lineage>
</organism>
<evidence type="ECO:0000313" key="2">
    <source>
        <dbReference type="Proteomes" id="UP000218139"/>
    </source>
</evidence>
<sequence>MKNKVQSILDKLDKENITCINYDYYFKGSEIVEDSFDYCDEFDTLYELLIVSMYNKHNIDPYNDHNSFNTFKKIDGKWFAEWLNPMGLELEINNLVNDNVSAEIVELLQD</sequence>
<accession>A0A9X6S6K1</accession>
<name>A0A9X6S6K1_9LACO</name>
<protein>
    <submittedName>
        <fullName evidence="1">Uncharacterized protein</fullName>
    </submittedName>
</protein>
<proteinExistence type="predicted"/>
<reference evidence="1 2" key="1">
    <citation type="submission" date="2016-05" db="EMBL/GenBank/DDBJ databases">
        <authorList>
            <person name="Lee J.-Y."/>
            <person name="Kim E.B."/>
            <person name="Choi Y.-J."/>
        </authorList>
    </citation>
    <scope>NUCLEOTIDE SEQUENCE [LARGE SCALE GENOMIC DNA]</scope>
    <source>
        <strain evidence="1 2">KLA006</strain>
    </source>
</reference>
<comment type="caution">
    <text evidence="1">The sequence shown here is derived from an EMBL/GenBank/DDBJ whole genome shotgun (WGS) entry which is preliminary data.</text>
</comment>
<dbReference type="RefSeq" id="WP_095759423.1">
    <property type="nucleotide sequence ID" value="NZ_LXZO01000044.1"/>
</dbReference>